<dbReference type="InterPro" id="IPR055126">
    <property type="entry name" value="EDR4-like_N"/>
</dbReference>
<reference evidence="4 5" key="1">
    <citation type="submission" date="2024-01" db="EMBL/GenBank/DDBJ databases">
        <title>The complete chloroplast genome sequence of Lithospermum erythrorhizon: insights into the phylogenetic relationship among Boraginaceae species and the maternal lineages of purple gromwells.</title>
        <authorList>
            <person name="Okada T."/>
            <person name="Watanabe K."/>
        </authorList>
    </citation>
    <scope>NUCLEOTIDE SEQUENCE [LARGE SCALE GENOMIC DNA]</scope>
</reference>
<dbReference type="EMBL" id="BAABME010003382">
    <property type="protein sequence ID" value="GAA0158576.1"/>
    <property type="molecule type" value="Genomic_DNA"/>
</dbReference>
<protein>
    <recommendedName>
        <fullName evidence="6">Zinc-ribbon domain-containing protein</fullName>
    </recommendedName>
</protein>
<comment type="caution">
    <text evidence="4">The sequence shown here is derived from an EMBL/GenBank/DDBJ whole genome shotgun (WGS) entry which is preliminary data.</text>
</comment>
<accession>A0AAV3Q5B4</accession>
<evidence type="ECO:0000313" key="5">
    <source>
        <dbReference type="Proteomes" id="UP001454036"/>
    </source>
</evidence>
<feature type="compositionally biased region" description="Basic and acidic residues" evidence="1">
    <location>
        <begin position="281"/>
        <end position="300"/>
    </location>
</feature>
<feature type="region of interest" description="Disordered" evidence="1">
    <location>
        <begin position="281"/>
        <end position="311"/>
    </location>
</feature>
<feature type="region of interest" description="Disordered" evidence="1">
    <location>
        <begin position="672"/>
        <end position="691"/>
    </location>
</feature>
<dbReference type="Proteomes" id="UP001454036">
    <property type="component" value="Unassembled WGS sequence"/>
</dbReference>
<evidence type="ECO:0000259" key="3">
    <source>
        <dbReference type="Pfam" id="PF22910"/>
    </source>
</evidence>
<dbReference type="InterPro" id="IPR021480">
    <property type="entry name" value="Zinc_ribbon_12"/>
</dbReference>
<feature type="domain" description="Enhanced disease resistance 4-like N-terminal" evidence="3">
    <location>
        <begin position="6"/>
        <end position="39"/>
    </location>
</feature>
<evidence type="ECO:0000313" key="4">
    <source>
        <dbReference type="EMBL" id="GAA0158576.1"/>
    </source>
</evidence>
<name>A0AAV3Q5B4_LITER</name>
<evidence type="ECO:0008006" key="6">
    <source>
        <dbReference type="Google" id="ProtNLM"/>
    </source>
</evidence>
<dbReference type="PANTHER" id="PTHR31105">
    <property type="entry name" value="EXTRA-LARGE G-PROTEIN-LIKE"/>
    <property type="match status" value="1"/>
</dbReference>
<feature type="compositionally biased region" description="Basic and acidic residues" evidence="1">
    <location>
        <begin position="86"/>
        <end position="96"/>
    </location>
</feature>
<feature type="region of interest" description="Disordered" evidence="1">
    <location>
        <begin position="86"/>
        <end position="113"/>
    </location>
</feature>
<feature type="region of interest" description="Disordered" evidence="1">
    <location>
        <begin position="46"/>
        <end position="69"/>
    </location>
</feature>
<gene>
    <name evidence="4" type="ORF">LIER_15561</name>
</gene>
<dbReference type="PANTHER" id="PTHR31105:SF55">
    <property type="entry name" value="ZINC-RIBBON DOMAIN-CONTAINING PROTEIN-RELATED"/>
    <property type="match status" value="1"/>
</dbReference>
<feature type="compositionally biased region" description="Basic and acidic residues" evidence="1">
    <location>
        <begin position="55"/>
        <end position="69"/>
    </location>
</feature>
<sequence>MEETSKVRLVRCPKCGNILPEQPNLSVFQCGGCLAVLQANTKEIADDGLSETSGEGERREVDEKGENNVDPKSVIRDEVKNDDMYGREEEGIESEKSISNGHSAVRTEESGKMAHSVMTRQGEEMIGTRFNDHRRNAFHDNEDYRLNLRNSVDDPSQRNPGDAYLSEVEQKFANYSFEDEIEGIRLPATSRRTKSVIDDRSMERNGSVSSWRNGANVVQPRRSVKPLYYNEGPSNYAKSSYDGYGEQMRYPKVRDGLARIAHLENDRAELLKKLDELKEQISRSGEVAERPGERISDGRRPPTPSDPYARYDAYNPDGFQFYSETQALHSDKYFPVPPNLNRGYDRAPSIQRRNLSSNDSCPPSYFPNSLAGDAYYPQMSRRPLHQSSHPYSQRAYMDHFPDGRMAFNQDIFMSHPHETAFHQLSCSCSHCMNKNWYGHAEIPTPETSILRSKNDPANVTPYLHINSTAMGPKGYSSEGSHPHGQQQFSRPPHLMAYENGDFHNQRTRQVIVAKEGARVYRPMAGGPPFITCLHCFELLKIPAKILRETNQGQVKCGACSSIFELECGPKGIALSVSGDNKHAVEDISYFSDDMPNGILQNDWLKHNSKIPFSSGDGHSDSVLKQSLEEQRSSFCESEKKQSHQISCSSLSENEESPDNVIVRENISHPAKLPLEDDVLPSPEDSPLQSDDLTNLYGNISEAERMGNENSMVEQITSIRGSMKEEPIASEMDISVNEYTNSGTTQVSTEVSKEGSKSRINKFAGLLKRSFKEFARSGHEIENEKSSIIINGHVIPDRLLKKAEKVAGPIQHGEYWYDYTAGFWGGMGHPCAGIIPPKIEEFKFPMPENCSNGNTKVFVNGRELHQKDLELLSSRGLSITRHKYYLIEISGEVLDEQTGEELESLGKLAPTIERVGQGFGMKNPKPIAH</sequence>
<feature type="domain" description="Probable zinc-ribbon" evidence="2">
    <location>
        <begin position="524"/>
        <end position="565"/>
    </location>
</feature>
<keyword evidence="5" id="KW-1185">Reference proteome</keyword>
<evidence type="ECO:0000259" key="2">
    <source>
        <dbReference type="Pfam" id="PF11331"/>
    </source>
</evidence>
<evidence type="ECO:0000256" key="1">
    <source>
        <dbReference type="SAM" id="MobiDB-lite"/>
    </source>
</evidence>
<dbReference type="Pfam" id="PF22910">
    <property type="entry name" value="EDR4-like_1st"/>
    <property type="match status" value="1"/>
</dbReference>
<dbReference type="Pfam" id="PF11331">
    <property type="entry name" value="Zn_ribbon_12"/>
    <property type="match status" value="1"/>
</dbReference>
<dbReference type="GO" id="GO:1900150">
    <property type="term" value="P:regulation of defense response to fungus"/>
    <property type="evidence" value="ECO:0007669"/>
    <property type="project" value="InterPro"/>
</dbReference>
<organism evidence="4 5">
    <name type="scientific">Lithospermum erythrorhizon</name>
    <name type="common">Purple gromwell</name>
    <name type="synonym">Lithospermum officinale var. erythrorhizon</name>
    <dbReference type="NCBI Taxonomy" id="34254"/>
    <lineage>
        <taxon>Eukaryota</taxon>
        <taxon>Viridiplantae</taxon>
        <taxon>Streptophyta</taxon>
        <taxon>Embryophyta</taxon>
        <taxon>Tracheophyta</taxon>
        <taxon>Spermatophyta</taxon>
        <taxon>Magnoliopsida</taxon>
        <taxon>eudicotyledons</taxon>
        <taxon>Gunneridae</taxon>
        <taxon>Pentapetalae</taxon>
        <taxon>asterids</taxon>
        <taxon>lamiids</taxon>
        <taxon>Boraginales</taxon>
        <taxon>Boraginaceae</taxon>
        <taxon>Boraginoideae</taxon>
        <taxon>Lithospermeae</taxon>
        <taxon>Lithospermum</taxon>
    </lineage>
</organism>
<dbReference type="InterPro" id="IPR040244">
    <property type="entry name" value="EDR4-like"/>
</dbReference>
<proteinExistence type="predicted"/>
<dbReference type="AlphaFoldDB" id="A0AAV3Q5B4"/>